<proteinExistence type="predicted"/>
<dbReference type="RefSeq" id="WP_407031037.1">
    <property type="nucleotide sequence ID" value="NZ_JAQGEF010000007.1"/>
</dbReference>
<sequence>MTKTPFNKVSEKYKSEIDALIAHISSGDGIVRFQFLDHLASIDPMDVKDNSAVKKMLYPVGIDLPVRESITDPYSKDFVEIAVFSGSGYIEDKDINYSYKSVNTSQSHGKFLLDTKRIEDAKWVRQLLMSNYCENNQYRDTSILPKFRYIDETSERNYRMSQRNVRYDSLALHRVMGEKDMRLFGASMMWDDNLTYDELNDRIGEMAEKFPEEFLRLSDAKDRDARVYLMRALNSSLVIYDDKNDKIKIAESGEVICALDASDGKNVLTRFVDTIARQKNGDDVLSIIKNMVDNSIREKKKAADGLNKVPVPKLNKDKGSTIELE</sequence>
<dbReference type="Proteomes" id="UP001210231">
    <property type="component" value="Unassembled WGS sequence"/>
</dbReference>
<protein>
    <recommendedName>
        <fullName evidence="3">DUF4868 domain-containing protein</fullName>
    </recommendedName>
</protein>
<organism evidence="1 2">
    <name type="scientific">Polluticaenibacter yanchengensis</name>
    <dbReference type="NCBI Taxonomy" id="3014562"/>
    <lineage>
        <taxon>Bacteria</taxon>
        <taxon>Pseudomonadati</taxon>
        <taxon>Bacteroidota</taxon>
        <taxon>Chitinophagia</taxon>
        <taxon>Chitinophagales</taxon>
        <taxon>Chitinophagaceae</taxon>
        <taxon>Polluticaenibacter</taxon>
    </lineage>
</organism>
<evidence type="ECO:0000313" key="2">
    <source>
        <dbReference type="Proteomes" id="UP001210231"/>
    </source>
</evidence>
<evidence type="ECO:0000313" key="1">
    <source>
        <dbReference type="EMBL" id="MDA3614712.1"/>
    </source>
</evidence>
<accession>A0ABT4UK53</accession>
<reference evidence="1 2" key="1">
    <citation type="submission" date="2022-12" db="EMBL/GenBank/DDBJ databases">
        <title>Chitinophagaceae gen. sp. nov., a new member of the family Chitinophagaceae, isolated from soil in a chemical factory.</title>
        <authorList>
            <person name="Ke Z."/>
        </authorList>
    </citation>
    <scope>NUCLEOTIDE SEQUENCE [LARGE SCALE GENOMIC DNA]</scope>
    <source>
        <strain evidence="1 2">LY-5</strain>
    </source>
</reference>
<name>A0ABT4UK53_9BACT</name>
<keyword evidence="2" id="KW-1185">Reference proteome</keyword>
<dbReference type="EMBL" id="JAQGEF010000007">
    <property type="protein sequence ID" value="MDA3614712.1"/>
    <property type="molecule type" value="Genomic_DNA"/>
</dbReference>
<gene>
    <name evidence="1" type="ORF">O3P16_07825</name>
</gene>
<comment type="caution">
    <text evidence="1">The sequence shown here is derived from an EMBL/GenBank/DDBJ whole genome shotgun (WGS) entry which is preliminary data.</text>
</comment>
<evidence type="ECO:0008006" key="3">
    <source>
        <dbReference type="Google" id="ProtNLM"/>
    </source>
</evidence>